<dbReference type="GO" id="GO:0060326">
    <property type="term" value="P:cell chemotaxis"/>
    <property type="evidence" value="ECO:0007669"/>
    <property type="project" value="TreeGrafter"/>
</dbReference>
<dbReference type="RefSeq" id="XP_006736106.1">
    <property type="nucleotide sequence ID" value="XM_006736043.1"/>
</dbReference>
<feature type="signal peptide" evidence="6">
    <location>
        <begin position="1"/>
        <end position="26"/>
    </location>
</feature>
<dbReference type="PANTHER" id="PTHR20515">
    <property type="entry name" value="BETA-DEFENSIN"/>
    <property type="match status" value="1"/>
</dbReference>
<dbReference type="Pfam" id="PF13841">
    <property type="entry name" value="Defensin_beta_2"/>
    <property type="match status" value="1"/>
</dbReference>
<keyword evidence="8" id="KW-1185">Reference proteome</keyword>
<keyword evidence="3 6" id="KW-0964">Secreted</keyword>
<comment type="subcellular location">
    <subcellularLocation>
        <location evidence="1 6">Secreted</location>
    </subcellularLocation>
</comment>
<evidence type="ECO:0000256" key="1">
    <source>
        <dbReference type="ARBA" id="ARBA00004613"/>
    </source>
</evidence>
<comment type="function">
    <text evidence="6">Has antibacterial activity.</text>
</comment>
<evidence type="ECO:0000256" key="2">
    <source>
        <dbReference type="ARBA" id="ARBA00007371"/>
    </source>
</evidence>
<evidence type="ECO:0000256" key="5">
    <source>
        <dbReference type="ARBA" id="ARBA00023157"/>
    </source>
</evidence>
<dbReference type="OrthoDB" id="9795234at2759"/>
<dbReference type="GO" id="GO:0031731">
    <property type="term" value="F:CCR6 chemokine receptor binding"/>
    <property type="evidence" value="ECO:0007669"/>
    <property type="project" value="TreeGrafter"/>
</dbReference>
<keyword evidence="5" id="KW-1015">Disulfide bond</keyword>
<feature type="domain" description="Beta-defensin" evidence="7">
    <location>
        <begin position="34"/>
        <end position="64"/>
    </location>
</feature>
<dbReference type="AlphaFoldDB" id="A0A2U3XXB4"/>
<dbReference type="GO" id="GO:0042056">
    <property type="term" value="F:chemoattractant activity"/>
    <property type="evidence" value="ECO:0007669"/>
    <property type="project" value="TreeGrafter"/>
</dbReference>
<organism evidence="8 9">
    <name type="scientific">Leptonychotes weddellii</name>
    <name type="common">Weddell seal</name>
    <name type="synonym">Otaria weddellii</name>
    <dbReference type="NCBI Taxonomy" id="9713"/>
    <lineage>
        <taxon>Eukaryota</taxon>
        <taxon>Metazoa</taxon>
        <taxon>Chordata</taxon>
        <taxon>Craniata</taxon>
        <taxon>Vertebrata</taxon>
        <taxon>Euteleostomi</taxon>
        <taxon>Mammalia</taxon>
        <taxon>Eutheria</taxon>
        <taxon>Laurasiatheria</taxon>
        <taxon>Carnivora</taxon>
        <taxon>Caniformia</taxon>
        <taxon>Pinnipedia</taxon>
        <taxon>Phocidae</taxon>
        <taxon>Monachinae</taxon>
        <taxon>Lobodontini</taxon>
        <taxon>Leptonychotes</taxon>
    </lineage>
</organism>
<dbReference type="GO" id="GO:0045087">
    <property type="term" value="P:innate immune response"/>
    <property type="evidence" value="ECO:0007669"/>
    <property type="project" value="InterPro"/>
</dbReference>
<keyword evidence="6" id="KW-0929">Antimicrobial</keyword>
<feature type="chain" id="PRO_5015372539" description="Beta-defensin" evidence="6">
    <location>
        <begin position="27"/>
        <end position="79"/>
    </location>
</feature>
<evidence type="ECO:0000313" key="9">
    <source>
        <dbReference type="RefSeq" id="XP_006736106.1"/>
    </source>
</evidence>
<keyword evidence="6" id="KW-0211">Defensin</keyword>
<evidence type="ECO:0000313" key="8">
    <source>
        <dbReference type="Proteomes" id="UP000245341"/>
    </source>
</evidence>
<evidence type="ECO:0000256" key="4">
    <source>
        <dbReference type="ARBA" id="ARBA00022729"/>
    </source>
</evidence>
<dbReference type="KEGG" id="lww:102729137"/>
<dbReference type="CTD" id="503614"/>
<evidence type="ECO:0000259" key="7">
    <source>
        <dbReference type="Pfam" id="PF13841"/>
    </source>
</evidence>
<comment type="similarity">
    <text evidence="2 6">Belongs to the beta-defensin family.</text>
</comment>
<dbReference type="InterPro" id="IPR025933">
    <property type="entry name" value="Beta_defensin_dom"/>
</dbReference>
<protein>
    <recommendedName>
        <fullName evidence="6">Beta-defensin</fullName>
    </recommendedName>
</protein>
<dbReference type="GO" id="GO:0005615">
    <property type="term" value="C:extracellular space"/>
    <property type="evidence" value="ECO:0007669"/>
    <property type="project" value="TreeGrafter"/>
</dbReference>
<reference evidence="9" key="1">
    <citation type="submission" date="2025-08" db="UniProtKB">
        <authorList>
            <consortium name="RefSeq"/>
        </authorList>
    </citation>
    <scope>IDENTIFICATION</scope>
    <source>
        <tissue evidence="9">Liver</tissue>
    </source>
</reference>
<dbReference type="GO" id="GO:0042742">
    <property type="term" value="P:defense response to bacterium"/>
    <property type="evidence" value="ECO:0007669"/>
    <property type="project" value="UniProtKB-UniRule"/>
</dbReference>
<evidence type="ECO:0000256" key="3">
    <source>
        <dbReference type="ARBA" id="ARBA00022525"/>
    </source>
</evidence>
<name>A0A2U3XXB4_LEPWE</name>
<keyword evidence="6" id="KW-0044">Antibiotic</keyword>
<evidence type="ECO:0000256" key="6">
    <source>
        <dbReference type="RuleBase" id="RU231113"/>
    </source>
</evidence>
<dbReference type="PANTHER" id="PTHR20515:SF20">
    <property type="entry name" value="GALLINACIN-1-RELATED"/>
    <property type="match status" value="1"/>
</dbReference>
<dbReference type="Proteomes" id="UP000245341">
    <property type="component" value="Unplaced"/>
</dbReference>
<dbReference type="GeneID" id="102729137"/>
<sequence>MSGAMRIFFLISAALILLVHIFSARGGIYREMQCQKLDGRCEVECLSFEVKIGGCRAELTPLCCRKKRNKQKPSNSYKK</sequence>
<dbReference type="STRING" id="9713.A0A2U3XXB4"/>
<gene>
    <name evidence="9" type="primary">DEFB107B</name>
</gene>
<accession>A0A2U3XXB4</accession>
<keyword evidence="4 6" id="KW-0732">Signal</keyword>
<proteinExistence type="inferred from homology"/>